<evidence type="ECO:0000256" key="10">
    <source>
        <dbReference type="PIRSR" id="PIRSR000196-2"/>
    </source>
</evidence>
<evidence type="ECO:0000256" key="7">
    <source>
        <dbReference type="ARBA" id="ARBA00023062"/>
    </source>
</evidence>
<name>A0A1I6MC39_9BACT</name>
<evidence type="ECO:0000313" key="12">
    <source>
        <dbReference type="EMBL" id="SFS13231.1"/>
    </source>
</evidence>
<dbReference type="AlphaFoldDB" id="A0A1I6MC39"/>
<accession>A0A1I6MC39</accession>
<feature type="binding site" evidence="9">
    <location>
        <position position="96"/>
    </location>
    <ligand>
        <name>substrate</name>
    </ligand>
</feature>
<dbReference type="UniPathway" id="UPA00261">
    <property type="reaction ID" value="UER00373"/>
</dbReference>
<dbReference type="STRING" id="474950.SAMN05421771_2251"/>
<evidence type="ECO:0000256" key="1">
    <source>
        <dbReference type="ARBA" id="ARBA00004739"/>
    </source>
</evidence>
<dbReference type="InterPro" id="IPR008219">
    <property type="entry name" value="PRODH_bac_arc"/>
</dbReference>
<feature type="binding site" evidence="10">
    <location>
        <position position="131"/>
    </location>
    <ligand>
        <name>FAD</name>
        <dbReference type="ChEBI" id="CHEBI:57692"/>
    </ligand>
</feature>
<feature type="binding site" evidence="10">
    <location>
        <position position="198"/>
    </location>
    <ligand>
        <name>FAD</name>
        <dbReference type="ChEBI" id="CHEBI:57692"/>
    </ligand>
</feature>
<evidence type="ECO:0000256" key="4">
    <source>
        <dbReference type="ARBA" id="ARBA00022741"/>
    </source>
</evidence>
<comment type="pathway">
    <text evidence="1">Amino-acid degradation; L-proline degradation into L-glutamate; L-glutamate from L-proline: step 1/2.</text>
</comment>
<evidence type="ECO:0000256" key="6">
    <source>
        <dbReference type="ARBA" id="ARBA00023002"/>
    </source>
</evidence>
<keyword evidence="7" id="KW-0642">Proline metabolism</keyword>
<dbReference type="OrthoDB" id="9773461at2"/>
<feature type="domain" description="Proline dehydrogenase" evidence="11">
    <location>
        <begin position="42"/>
        <end position="297"/>
    </location>
</feature>
<dbReference type="PIRSF" id="PIRSF000196">
    <property type="entry name" value="Pro_dehydrog"/>
    <property type="match status" value="1"/>
</dbReference>
<sequence>MLRSFFIALSTNRTLRSFSERSSVGRAMSSRFVAGMQVEEALDVAAKLNKEGIAVSLDSLGESVSTREEAEHSASIYYDLLEAIETRKLNANVSLKLTQMGMDFDPALAEEITAGIVARAAMAQSFVRIDMEGSGLTDATLSMTQRLFLRFPGRVGTVLQAYLFRTESDAEKLIAEGIRIRLCKGAYKEPPEIAFPAKADVDANYVKLMKRLVTSRVFCGIATHDEAIVDQLREFVVANGVPKSAFEFQMLYGIRRDLQRKLVKEGYGVRVYVPFGTEWFPYFMRRLAERPANVLFLAKNFFKS</sequence>
<keyword evidence="13" id="KW-1185">Reference proteome</keyword>
<feature type="binding site" evidence="10">
    <location>
        <begin position="223"/>
        <end position="224"/>
    </location>
    <ligand>
        <name>FAD</name>
        <dbReference type="ChEBI" id="CHEBI:57692"/>
    </ligand>
</feature>
<dbReference type="Pfam" id="PF01619">
    <property type="entry name" value="Pro_dh"/>
    <property type="match status" value="1"/>
</dbReference>
<comment type="cofactor">
    <cofactor evidence="10">
        <name>FAD</name>
        <dbReference type="ChEBI" id="CHEBI:57692"/>
    </cofactor>
    <text evidence="10">Binds 1 FAD per subunit.</text>
</comment>
<proteinExistence type="predicted"/>
<keyword evidence="6" id="KW-0560">Oxidoreductase</keyword>
<feature type="binding site" evidence="10">
    <location>
        <begin position="184"/>
        <end position="186"/>
    </location>
    <ligand>
        <name>FAD</name>
        <dbReference type="ChEBI" id="CHEBI:57692"/>
    </ligand>
</feature>
<evidence type="ECO:0000256" key="8">
    <source>
        <dbReference type="ARBA" id="ARBA00048779"/>
    </source>
</evidence>
<keyword evidence="3" id="KW-0285">Flavoprotein</keyword>
<dbReference type="PANTHER" id="PTHR13914">
    <property type="entry name" value="PROLINE OXIDASE"/>
    <property type="match status" value="1"/>
</dbReference>
<evidence type="ECO:0000259" key="11">
    <source>
        <dbReference type="Pfam" id="PF01619"/>
    </source>
</evidence>
<dbReference type="RefSeq" id="WP_089839215.1">
    <property type="nucleotide sequence ID" value="NZ_FOZL01000001.1"/>
</dbReference>
<keyword evidence="4 10" id="KW-0547">Nucleotide-binding</keyword>
<evidence type="ECO:0000256" key="9">
    <source>
        <dbReference type="PIRSR" id="PIRSR000196-1"/>
    </source>
</evidence>
<dbReference type="InterPro" id="IPR029041">
    <property type="entry name" value="FAD-linked_oxidoreductase-like"/>
</dbReference>
<evidence type="ECO:0000256" key="3">
    <source>
        <dbReference type="ARBA" id="ARBA00022630"/>
    </source>
</evidence>
<dbReference type="PANTHER" id="PTHR13914:SF0">
    <property type="entry name" value="PROLINE DEHYDROGENASE 1, MITOCHONDRIAL"/>
    <property type="match status" value="1"/>
</dbReference>
<feature type="binding site" evidence="9">
    <location>
        <position position="286"/>
    </location>
    <ligand>
        <name>substrate</name>
    </ligand>
</feature>
<evidence type="ECO:0000313" key="13">
    <source>
        <dbReference type="Proteomes" id="UP000199024"/>
    </source>
</evidence>
<feature type="binding site" evidence="10">
    <location>
        <position position="160"/>
    </location>
    <ligand>
        <name>FAD</name>
        <dbReference type="ChEBI" id="CHEBI:57692"/>
    </ligand>
</feature>
<evidence type="ECO:0000256" key="5">
    <source>
        <dbReference type="ARBA" id="ARBA00022827"/>
    </source>
</evidence>
<evidence type="ECO:0000256" key="2">
    <source>
        <dbReference type="ARBA" id="ARBA00012695"/>
    </source>
</evidence>
<dbReference type="InterPro" id="IPR002872">
    <property type="entry name" value="Proline_DH_dom"/>
</dbReference>
<dbReference type="GO" id="GO:0004657">
    <property type="term" value="F:proline dehydrogenase activity"/>
    <property type="evidence" value="ECO:0007669"/>
    <property type="project" value="UniProtKB-EC"/>
</dbReference>
<dbReference type="SUPFAM" id="SSF51730">
    <property type="entry name" value="FAD-linked oxidoreductase"/>
    <property type="match status" value="1"/>
</dbReference>
<gene>
    <name evidence="12" type="ORF">SAMN05421771_2251</name>
</gene>
<organism evidence="12 13">
    <name type="scientific">Granulicella pectinivorans</name>
    <dbReference type="NCBI Taxonomy" id="474950"/>
    <lineage>
        <taxon>Bacteria</taxon>
        <taxon>Pseudomonadati</taxon>
        <taxon>Acidobacteriota</taxon>
        <taxon>Terriglobia</taxon>
        <taxon>Terriglobales</taxon>
        <taxon>Acidobacteriaceae</taxon>
        <taxon>Granulicella</taxon>
    </lineage>
</organism>
<dbReference type="GO" id="GO:0000166">
    <property type="term" value="F:nucleotide binding"/>
    <property type="evidence" value="ECO:0007669"/>
    <property type="project" value="UniProtKB-KW"/>
</dbReference>
<dbReference type="EC" id="1.5.5.2" evidence="2"/>
<dbReference type="EMBL" id="FOZL01000001">
    <property type="protein sequence ID" value="SFS13231.1"/>
    <property type="molecule type" value="Genomic_DNA"/>
</dbReference>
<dbReference type="InterPro" id="IPR015659">
    <property type="entry name" value="Proline_oxidase"/>
</dbReference>
<protein>
    <recommendedName>
        <fullName evidence="2">proline dehydrogenase</fullName>
        <ecNumber evidence="2">1.5.5.2</ecNumber>
    </recommendedName>
</protein>
<dbReference type="Proteomes" id="UP000199024">
    <property type="component" value="Unassembled WGS sequence"/>
</dbReference>
<dbReference type="GO" id="GO:0010133">
    <property type="term" value="P:L-proline catabolic process to L-glutamate"/>
    <property type="evidence" value="ECO:0007669"/>
    <property type="project" value="UniProtKB-UniPathway"/>
</dbReference>
<keyword evidence="5 10" id="KW-0274">FAD</keyword>
<feature type="binding site" evidence="9">
    <location>
        <position position="285"/>
    </location>
    <ligand>
        <name>substrate</name>
    </ligand>
</feature>
<reference evidence="12 13" key="1">
    <citation type="submission" date="2016-10" db="EMBL/GenBank/DDBJ databases">
        <authorList>
            <person name="de Groot N.N."/>
        </authorList>
    </citation>
    <scope>NUCLEOTIDE SEQUENCE [LARGE SCALE GENOMIC DNA]</scope>
    <source>
        <strain evidence="12 13">DSM 21001</strain>
    </source>
</reference>
<dbReference type="Gene3D" id="3.20.20.220">
    <property type="match status" value="1"/>
</dbReference>
<comment type="catalytic activity">
    <reaction evidence="8">
        <text>L-proline + a quinone = (S)-1-pyrroline-5-carboxylate + a quinol + H(+)</text>
        <dbReference type="Rhea" id="RHEA:23784"/>
        <dbReference type="ChEBI" id="CHEBI:15378"/>
        <dbReference type="ChEBI" id="CHEBI:17388"/>
        <dbReference type="ChEBI" id="CHEBI:24646"/>
        <dbReference type="ChEBI" id="CHEBI:60039"/>
        <dbReference type="ChEBI" id="CHEBI:132124"/>
        <dbReference type="EC" id="1.5.5.2"/>
    </reaction>
</comment>